<evidence type="ECO:0000313" key="2">
    <source>
        <dbReference type="EMBL" id="QIW96690.1"/>
    </source>
</evidence>
<sequence>MKLLPAQTLVTLLLAVGIEQALALPTADTGASIDVRDADLANTETSYDARLRRALEPVVVEGETIYPSAEDLNLDLSADEEEEDQSGEFVPRADVVKPTDAHTSTAANAKAVASDTSTVKAVASNTSTAHTATTLATDTSTAHAANPTATAVATATPGDDQDHPIKRDFPASETNVNGLQELFDADCAAHLCHEIPVTISWWNESSLNRGVKEGNGVGSRAIFKKDHVKFDTKSPDDFKKYVSPEEWPPASSAQGGRPAILYPVTVDAQNRQKTLLSAYYSKKPSVKQQKGVKGSSKGSWVRITAFDGAKGPYCKKLNDLLKDFDGNFNKDGTLKSSKKPDICTKTISPLNGVAYDMEKYAYKLNSKGDGYDFVGKK</sequence>
<protein>
    <submittedName>
        <fullName evidence="2">Uncharacterized protein</fullName>
    </submittedName>
</protein>
<reference evidence="2 3" key="1">
    <citation type="journal article" date="2016" name="Sci. Rep.">
        <title>Peltaster fructicola genome reveals evolution from an invasive phytopathogen to an ectophytic parasite.</title>
        <authorList>
            <person name="Xu C."/>
            <person name="Chen H."/>
            <person name="Gleason M.L."/>
            <person name="Xu J.R."/>
            <person name="Liu H."/>
            <person name="Zhang R."/>
            <person name="Sun G."/>
        </authorList>
    </citation>
    <scope>NUCLEOTIDE SEQUENCE [LARGE SCALE GENOMIC DNA]</scope>
    <source>
        <strain evidence="2 3">LNHT1506</strain>
    </source>
</reference>
<accession>A0A6H0XPW3</accession>
<proteinExistence type="predicted"/>
<evidence type="ECO:0000256" key="1">
    <source>
        <dbReference type="SAM" id="SignalP"/>
    </source>
</evidence>
<dbReference type="AlphaFoldDB" id="A0A6H0XPW3"/>
<organism evidence="2 3">
    <name type="scientific">Peltaster fructicola</name>
    <dbReference type="NCBI Taxonomy" id="286661"/>
    <lineage>
        <taxon>Eukaryota</taxon>
        <taxon>Fungi</taxon>
        <taxon>Dikarya</taxon>
        <taxon>Ascomycota</taxon>
        <taxon>Pezizomycotina</taxon>
        <taxon>Dothideomycetes</taxon>
        <taxon>Dothideomycetes incertae sedis</taxon>
        <taxon>Peltaster</taxon>
    </lineage>
</organism>
<keyword evidence="1" id="KW-0732">Signal</keyword>
<dbReference type="OrthoDB" id="2748312at2759"/>
<dbReference type="Proteomes" id="UP000503462">
    <property type="component" value="Chromosome 2"/>
</dbReference>
<feature type="chain" id="PRO_5026198328" evidence="1">
    <location>
        <begin position="24"/>
        <end position="377"/>
    </location>
</feature>
<evidence type="ECO:0000313" key="3">
    <source>
        <dbReference type="Proteomes" id="UP000503462"/>
    </source>
</evidence>
<dbReference type="EMBL" id="CP051140">
    <property type="protein sequence ID" value="QIW96690.1"/>
    <property type="molecule type" value="Genomic_DNA"/>
</dbReference>
<name>A0A6H0XPW3_9PEZI</name>
<feature type="signal peptide" evidence="1">
    <location>
        <begin position="1"/>
        <end position="23"/>
    </location>
</feature>
<gene>
    <name evidence="2" type="ORF">AMS68_002208</name>
</gene>
<keyword evidence="3" id="KW-1185">Reference proteome</keyword>